<comment type="caution">
    <text evidence="8">The sequence shown here is derived from an EMBL/GenBank/DDBJ whole genome shotgun (WGS) entry which is preliminary data.</text>
</comment>
<reference evidence="8 9" key="1">
    <citation type="journal article" date="2018" name="IMA Fungus">
        <title>IMA Genome-F 9: Draft genome sequence of Annulohypoxylon stygium, Aspergillus mulundensis, Berkeleyomyces basicola (syn. Thielaviopsis basicola), Ceratocystis smalleyi, two Cercospora beticola strains, Coleophoma cylindrospora, Fusarium fracticaudum, Phialophora cf. hyalina, and Morchella septimelata.</title>
        <authorList>
            <person name="Wingfield B.D."/>
            <person name="Bills G.F."/>
            <person name="Dong Y."/>
            <person name="Huang W."/>
            <person name="Nel W.J."/>
            <person name="Swalarsk-Parry B.S."/>
            <person name="Vaghefi N."/>
            <person name="Wilken P.M."/>
            <person name="An Z."/>
            <person name="de Beer Z.W."/>
            <person name="De Vos L."/>
            <person name="Chen L."/>
            <person name="Duong T.A."/>
            <person name="Gao Y."/>
            <person name="Hammerbacher A."/>
            <person name="Kikkert J.R."/>
            <person name="Li Y."/>
            <person name="Li H."/>
            <person name="Li K."/>
            <person name="Li Q."/>
            <person name="Liu X."/>
            <person name="Ma X."/>
            <person name="Naidoo K."/>
            <person name="Pethybridge S.J."/>
            <person name="Sun J."/>
            <person name="Steenkamp E.T."/>
            <person name="van der Nest M.A."/>
            <person name="van Wyk S."/>
            <person name="Wingfield M.J."/>
            <person name="Xiong C."/>
            <person name="Yue Q."/>
            <person name="Zhang X."/>
        </authorList>
    </citation>
    <scope>NUCLEOTIDE SEQUENCE [LARGE SCALE GENOMIC DNA]</scope>
    <source>
        <strain evidence="8 9">DSM 5745</strain>
    </source>
</reference>
<dbReference type="STRING" id="1810919.A0A3D8REW2"/>
<feature type="transmembrane region" description="Helical" evidence="7">
    <location>
        <begin position="918"/>
        <end position="944"/>
    </location>
</feature>
<dbReference type="AlphaFoldDB" id="A0A3D8REW2"/>
<dbReference type="InterPro" id="IPR045863">
    <property type="entry name" value="CorA_TM1_TM2"/>
</dbReference>
<feature type="transmembrane region" description="Helical" evidence="7">
    <location>
        <begin position="956"/>
        <end position="977"/>
    </location>
</feature>
<evidence type="ECO:0000313" key="9">
    <source>
        <dbReference type="Proteomes" id="UP000256690"/>
    </source>
</evidence>
<keyword evidence="9" id="KW-1185">Reference proteome</keyword>
<sequence length="1024" mass="115323">MEAEDRSLQVVRRSPIQTPHLFSNTPPPFRSNSSTWPTTPRQNASTTTTEVSSNQSSIPAPTTAPTTAAASRTSLPEPSPQPDAFRDALVLPKTKRNTVYVYPYSASDIGENHHERFRTVVEMFKQNVESDKKLKMHVSEIDYMLKKCGPSPKEAHPSILVCCTERVFRDLERLLTSRHLTKQYYLPDPRRLGRWRANIIDNGAGAHIPRFKIYFWRGTPNRTLLWASRLADGLQIRQPEGTGNLPWSDLTMCGSKITGYDGSSATIACLLEVDSNTYGLTVAHAFAHLVSSFPEKGEPPNGGHNRHVSGRSFSEFGFHDDCFAVNDIEYESTEEGDTLSDSTGVTVVAVPDSEKRFGVGQEEERSVVLHLKDDGDPSSPDLDWALAEVSNGQSRKPNFCLSTEDPANPRLLHEVAEQHPGAEREVLIIRSIHCPRRGTLLPGSSFIGGINRPSPCEAWNVAFAGEHGLEKGDSGSLVVDLITNQIYGYVVGLNPLGEAYIMPMMATIRQVKEAFGTENVSMPDPSSRFTEMVEGSPIASLSTRFSSLQQSSCDQEPPSPVTSLSFESHSTQPEWDSWQPAAAHITNAVAVSSFSLHRRGPLSTISYPEKPAVPQEGILVFEETLQIPTTGSPVGGIWTQSSFALDNFNIAKYRRRFDRTFRPVIDKDINGACHCEYDVSSRGISPKVSWACFKIKEVRGASDYVWRQPCIHVEWDCQTGRQLIFVFDIFHPTTPDTAKRFLDRSPDYEERMINPFVWHRIFSHEVLERYDTALWSLRDLVRKQEKAWPVFAPFNALYYMAEQDRSIQSEAAFTPLHDIARHLFHYQETIEVAEQTLQALVNEQERWRQECAEIFRNNDILRPWLKTQQGLCFEMRRAHTLKMRLHSLSERHMNEISLALNLESQSLHRSAKTDSSSIMAITAVTMFFLPGTFVATIFSTNFFGPASSTWSASSEFWLYWVTTIPLTVVTILIWTFWQYRGNVSLMGASGKNLRARRDADALDGDMERAVPMRWVRAKDLEIGA</sequence>
<dbReference type="OrthoDB" id="5207033at2759"/>
<dbReference type="Gene3D" id="1.20.58.340">
    <property type="entry name" value="Magnesium transport protein CorA, transmembrane region"/>
    <property type="match status" value="1"/>
</dbReference>
<feature type="compositionally biased region" description="Low complexity" evidence="6">
    <location>
        <begin position="59"/>
        <end position="70"/>
    </location>
</feature>
<protein>
    <submittedName>
        <fullName evidence="8">Uncharacterized protein</fullName>
    </submittedName>
</protein>
<evidence type="ECO:0000256" key="1">
    <source>
        <dbReference type="ARBA" id="ARBA00004141"/>
    </source>
</evidence>
<feature type="coiled-coil region" evidence="5">
    <location>
        <begin position="823"/>
        <end position="850"/>
    </location>
</feature>
<dbReference type="Proteomes" id="UP000256690">
    <property type="component" value="Unassembled WGS sequence"/>
</dbReference>
<gene>
    <name evidence="8" type="ORF">DSM5745_07765</name>
</gene>
<evidence type="ECO:0000313" key="8">
    <source>
        <dbReference type="EMBL" id="RDW72593.1"/>
    </source>
</evidence>
<name>A0A3D8REW2_9EURO</name>
<evidence type="ECO:0000256" key="4">
    <source>
        <dbReference type="ARBA" id="ARBA00023136"/>
    </source>
</evidence>
<dbReference type="GO" id="GO:0016020">
    <property type="term" value="C:membrane"/>
    <property type="evidence" value="ECO:0007669"/>
    <property type="project" value="UniProtKB-SubCell"/>
</dbReference>
<dbReference type="EMBL" id="PVWQ01000009">
    <property type="protein sequence ID" value="RDW72593.1"/>
    <property type="molecule type" value="Genomic_DNA"/>
</dbReference>
<accession>A0A3D8REW2</accession>
<feature type="compositionally biased region" description="Polar residues" evidence="6">
    <location>
        <begin position="15"/>
        <end position="58"/>
    </location>
</feature>
<feature type="region of interest" description="Disordered" evidence="6">
    <location>
        <begin position="1"/>
        <end position="89"/>
    </location>
</feature>
<keyword evidence="4 7" id="KW-0472">Membrane</keyword>
<dbReference type="GeneID" id="38118135"/>
<keyword evidence="2 7" id="KW-0812">Transmembrane</keyword>
<evidence type="ECO:0000256" key="5">
    <source>
        <dbReference type="SAM" id="Coils"/>
    </source>
</evidence>
<evidence type="ECO:0000256" key="7">
    <source>
        <dbReference type="SAM" id="Phobius"/>
    </source>
</evidence>
<comment type="subcellular location">
    <subcellularLocation>
        <location evidence="1">Membrane</location>
        <topology evidence="1">Multi-pass membrane protein</topology>
    </subcellularLocation>
</comment>
<keyword evidence="3 7" id="KW-1133">Transmembrane helix</keyword>
<dbReference type="RefSeq" id="XP_026601813.1">
    <property type="nucleotide sequence ID" value="XM_026749781.1"/>
</dbReference>
<proteinExistence type="predicted"/>
<dbReference type="SUPFAM" id="SSF144083">
    <property type="entry name" value="Magnesium transport protein CorA, transmembrane region"/>
    <property type="match status" value="1"/>
</dbReference>
<evidence type="ECO:0000256" key="6">
    <source>
        <dbReference type="SAM" id="MobiDB-lite"/>
    </source>
</evidence>
<organism evidence="8 9">
    <name type="scientific">Aspergillus mulundensis</name>
    <dbReference type="NCBI Taxonomy" id="1810919"/>
    <lineage>
        <taxon>Eukaryota</taxon>
        <taxon>Fungi</taxon>
        <taxon>Dikarya</taxon>
        <taxon>Ascomycota</taxon>
        <taxon>Pezizomycotina</taxon>
        <taxon>Eurotiomycetes</taxon>
        <taxon>Eurotiomycetidae</taxon>
        <taxon>Eurotiales</taxon>
        <taxon>Aspergillaceae</taxon>
        <taxon>Aspergillus</taxon>
        <taxon>Aspergillus subgen. Nidulantes</taxon>
    </lineage>
</organism>
<evidence type="ECO:0000256" key="3">
    <source>
        <dbReference type="ARBA" id="ARBA00022989"/>
    </source>
</evidence>
<evidence type="ECO:0000256" key="2">
    <source>
        <dbReference type="ARBA" id="ARBA00022692"/>
    </source>
</evidence>
<keyword evidence="5" id="KW-0175">Coiled coil</keyword>